<evidence type="ECO:0000256" key="4">
    <source>
        <dbReference type="ARBA" id="ARBA00022741"/>
    </source>
</evidence>
<dbReference type="GO" id="GO:0030017">
    <property type="term" value="C:sarcomere"/>
    <property type="evidence" value="ECO:0007669"/>
    <property type="project" value="UniProtKB-ARBA"/>
</dbReference>
<comment type="similarity">
    <text evidence="1">Belongs to the protein kinase superfamily. CAMK Ser/Thr protein kinase family.</text>
</comment>
<feature type="region of interest" description="Disordered" evidence="10">
    <location>
        <begin position="1129"/>
        <end position="1157"/>
    </location>
</feature>
<dbReference type="Proteomes" id="UP001209878">
    <property type="component" value="Unassembled WGS sequence"/>
</dbReference>
<evidence type="ECO:0000259" key="12">
    <source>
        <dbReference type="PROSITE" id="PS50835"/>
    </source>
</evidence>
<dbReference type="InterPro" id="IPR017441">
    <property type="entry name" value="Protein_kinase_ATP_BS"/>
</dbReference>
<dbReference type="SUPFAM" id="SSF56112">
    <property type="entry name" value="Protein kinase-like (PK-like)"/>
    <property type="match status" value="1"/>
</dbReference>
<dbReference type="SUPFAM" id="SSF49265">
    <property type="entry name" value="Fibronectin type III"/>
    <property type="match status" value="2"/>
</dbReference>
<dbReference type="InterPro" id="IPR003599">
    <property type="entry name" value="Ig_sub"/>
</dbReference>
<evidence type="ECO:0000259" key="13">
    <source>
        <dbReference type="PROSITE" id="PS50853"/>
    </source>
</evidence>
<dbReference type="EMBL" id="JAODUO010000429">
    <property type="protein sequence ID" value="KAK2180733.1"/>
    <property type="molecule type" value="Genomic_DNA"/>
</dbReference>
<reference evidence="14" key="1">
    <citation type="journal article" date="2023" name="Mol. Biol. Evol.">
        <title>Third-Generation Sequencing Reveals the Adaptive Role of the Epigenome in Three Deep-Sea Polychaetes.</title>
        <authorList>
            <person name="Perez M."/>
            <person name="Aroh O."/>
            <person name="Sun Y."/>
            <person name="Lan Y."/>
            <person name="Juniper S.K."/>
            <person name="Young C.R."/>
            <person name="Angers B."/>
            <person name="Qian P.Y."/>
        </authorList>
    </citation>
    <scope>NUCLEOTIDE SEQUENCE</scope>
    <source>
        <strain evidence="14">R07B-5</strain>
    </source>
</reference>
<protein>
    <submittedName>
        <fullName evidence="14">Uncharacterized protein</fullName>
    </submittedName>
</protein>
<evidence type="ECO:0000256" key="7">
    <source>
        <dbReference type="ARBA" id="ARBA00023179"/>
    </source>
</evidence>
<dbReference type="Gene3D" id="2.60.40.10">
    <property type="entry name" value="Immunoglobulins"/>
    <property type="match status" value="6"/>
</dbReference>
<dbReference type="SMART" id="SM00409">
    <property type="entry name" value="IG"/>
    <property type="match status" value="4"/>
</dbReference>
<feature type="domain" description="Ig-like" evidence="12">
    <location>
        <begin position="866"/>
        <end position="954"/>
    </location>
</feature>
<dbReference type="PANTHER" id="PTHR47633:SF7">
    <property type="entry name" value="TITIN HOMOLOG"/>
    <property type="match status" value="1"/>
</dbReference>
<keyword evidence="8" id="KW-0393">Immunoglobulin domain</keyword>
<feature type="domain" description="Ig-like" evidence="12">
    <location>
        <begin position="737"/>
        <end position="825"/>
    </location>
</feature>
<evidence type="ECO:0000313" key="14">
    <source>
        <dbReference type="EMBL" id="KAK2180733.1"/>
    </source>
</evidence>
<keyword evidence="2" id="KW-0787">Thick filament</keyword>
<keyword evidence="15" id="KW-1185">Reference proteome</keyword>
<evidence type="ECO:0000256" key="2">
    <source>
        <dbReference type="ARBA" id="ARBA00022433"/>
    </source>
</evidence>
<evidence type="ECO:0000256" key="5">
    <source>
        <dbReference type="ARBA" id="ARBA00022840"/>
    </source>
</evidence>
<feature type="domain" description="Ig-like" evidence="12">
    <location>
        <begin position="66"/>
        <end position="160"/>
    </location>
</feature>
<dbReference type="InterPro" id="IPR013783">
    <property type="entry name" value="Ig-like_fold"/>
</dbReference>
<dbReference type="SUPFAM" id="SSF48726">
    <property type="entry name" value="Immunoglobulin"/>
    <property type="match status" value="4"/>
</dbReference>
<feature type="compositionally biased region" description="Polar residues" evidence="10">
    <location>
        <begin position="1032"/>
        <end position="1064"/>
    </location>
</feature>
<evidence type="ECO:0000259" key="11">
    <source>
        <dbReference type="PROSITE" id="PS50011"/>
    </source>
</evidence>
<dbReference type="SMART" id="SM00220">
    <property type="entry name" value="S_TKc"/>
    <property type="match status" value="1"/>
</dbReference>
<evidence type="ECO:0000256" key="9">
    <source>
        <dbReference type="PROSITE-ProRule" id="PRU10141"/>
    </source>
</evidence>
<dbReference type="InterPro" id="IPR013098">
    <property type="entry name" value="Ig_I-set"/>
</dbReference>
<dbReference type="AlphaFoldDB" id="A0AAD9L1L3"/>
<keyword evidence="4 9" id="KW-0547">Nucleotide-binding</keyword>
<dbReference type="GO" id="GO:0005524">
    <property type="term" value="F:ATP binding"/>
    <property type="evidence" value="ECO:0007669"/>
    <property type="project" value="UniProtKB-UniRule"/>
</dbReference>
<dbReference type="PROSITE" id="PS00108">
    <property type="entry name" value="PROTEIN_KINASE_ST"/>
    <property type="match status" value="1"/>
</dbReference>
<dbReference type="FunFam" id="2.60.40.10:FF:000107">
    <property type="entry name" value="Myosin, light chain kinase a"/>
    <property type="match status" value="2"/>
</dbReference>
<proteinExistence type="inferred from homology"/>
<dbReference type="InterPro" id="IPR011009">
    <property type="entry name" value="Kinase-like_dom_sf"/>
</dbReference>
<feature type="compositionally biased region" description="Basic and acidic residues" evidence="10">
    <location>
        <begin position="1089"/>
        <end position="1098"/>
    </location>
</feature>
<dbReference type="GO" id="GO:0007155">
    <property type="term" value="P:cell adhesion"/>
    <property type="evidence" value="ECO:0007669"/>
    <property type="project" value="UniProtKB-KW"/>
</dbReference>
<dbReference type="PROSITE" id="PS00107">
    <property type="entry name" value="PROTEIN_KINASE_ATP"/>
    <property type="match status" value="1"/>
</dbReference>
<dbReference type="PROSITE" id="PS50853">
    <property type="entry name" value="FN3"/>
    <property type="match status" value="2"/>
</dbReference>
<dbReference type="Gene3D" id="1.10.510.10">
    <property type="entry name" value="Transferase(Phosphotransferase) domain 1"/>
    <property type="match status" value="1"/>
</dbReference>
<dbReference type="GO" id="GO:0032982">
    <property type="term" value="C:myosin filament"/>
    <property type="evidence" value="ECO:0007669"/>
    <property type="project" value="UniProtKB-KW"/>
</dbReference>
<dbReference type="PROSITE" id="PS50835">
    <property type="entry name" value="IG_LIKE"/>
    <property type="match status" value="4"/>
</dbReference>
<feature type="region of interest" description="Disordered" evidence="10">
    <location>
        <begin position="1085"/>
        <end position="1106"/>
    </location>
</feature>
<dbReference type="FunFam" id="1.10.510.10:FF:000321">
    <property type="entry name" value="Bent, isoform C"/>
    <property type="match status" value="1"/>
</dbReference>
<feature type="domain" description="Fibronectin type-III" evidence="13">
    <location>
        <begin position="1"/>
        <end position="66"/>
    </location>
</feature>
<dbReference type="Pfam" id="PF00041">
    <property type="entry name" value="fn3"/>
    <property type="match status" value="1"/>
</dbReference>
<dbReference type="InterPro" id="IPR008271">
    <property type="entry name" value="Ser/Thr_kinase_AS"/>
</dbReference>
<evidence type="ECO:0000256" key="10">
    <source>
        <dbReference type="SAM" id="MobiDB-lite"/>
    </source>
</evidence>
<keyword evidence="6" id="KW-0130">Cell adhesion</keyword>
<feature type="compositionally biased region" description="Basic residues" evidence="10">
    <location>
        <begin position="1135"/>
        <end position="1147"/>
    </location>
</feature>
<evidence type="ECO:0000256" key="6">
    <source>
        <dbReference type="ARBA" id="ARBA00022889"/>
    </source>
</evidence>
<dbReference type="SMART" id="SM00408">
    <property type="entry name" value="IGc2"/>
    <property type="match status" value="4"/>
</dbReference>
<feature type="compositionally biased region" description="Low complexity" evidence="10">
    <location>
        <begin position="983"/>
        <end position="1019"/>
    </location>
</feature>
<dbReference type="Gene3D" id="3.30.200.20">
    <property type="entry name" value="Phosphorylase Kinase, domain 1"/>
    <property type="match status" value="1"/>
</dbReference>
<name>A0AAD9L1L3_RIDPI</name>
<dbReference type="FunFam" id="2.60.40.10:FF:000557">
    <property type="entry name" value="Myosin binding protein Ha"/>
    <property type="match status" value="1"/>
</dbReference>
<dbReference type="Pfam" id="PF00069">
    <property type="entry name" value="Pkinase"/>
    <property type="match status" value="1"/>
</dbReference>
<dbReference type="PROSITE" id="PS50011">
    <property type="entry name" value="PROTEIN_KINASE_DOM"/>
    <property type="match status" value="1"/>
</dbReference>
<feature type="domain" description="Ig-like" evidence="12">
    <location>
        <begin position="165"/>
        <end position="258"/>
    </location>
</feature>
<accession>A0AAD9L1L3</accession>
<gene>
    <name evidence="14" type="ORF">NP493_429g01145</name>
</gene>
<dbReference type="FunFam" id="3.30.200.20:FF:000249">
    <property type="entry name" value="twitchin isoform X2"/>
    <property type="match status" value="1"/>
</dbReference>
<evidence type="ECO:0000256" key="8">
    <source>
        <dbReference type="ARBA" id="ARBA00023319"/>
    </source>
</evidence>
<dbReference type="GO" id="GO:0004672">
    <property type="term" value="F:protein kinase activity"/>
    <property type="evidence" value="ECO:0007669"/>
    <property type="project" value="InterPro"/>
</dbReference>
<dbReference type="SMART" id="SM00060">
    <property type="entry name" value="FN3"/>
    <property type="match status" value="1"/>
</dbReference>
<keyword evidence="3" id="KW-0677">Repeat</keyword>
<evidence type="ECO:0000256" key="1">
    <source>
        <dbReference type="ARBA" id="ARBA00006692"/>
    </source>
</evidence>
<organism evidence="14 15">
    <name type="scientific">Ridgeia piscesae</name>
    <name type="common">Tubeworm</name>
    <dbReference type="NCBI Taxonomy" id="27915"/>
    <lineage>
        <taxon>Eukaryota</taxon>
        <taxon>Metazoa</taxon>
        <taxon>Spiralia</taxon>
        <taxon>Lophotrochozoa</taxon>
        <taxon>Annelida</taxon>
        <taxon>Polychaeta</taxon>
        <taxon>Sedentaria</taxon>
        <taxon>Canalipalpata</taxon>
        <taxon>Sabellida</taxon>
        <taxon>Siboglinidae</taxon>
        <taxon>Ridgeia</taxon>
    </lineage>
</organism>
<dbReference type="InterPro" id="IPR036179">
    <property type="entry name" value="Ig-like_dom_sf"/>
</dbReference>
<dbReference type="PANTHER" id="PTHR47633">
    <property type="entry name" value="IMMUNOGLOBULIN"/>
    <property type="match status" value="1"/>
</dbReference>
<evidence type="ECO:0000256" key="3">
    <source>
        <dbReference type="ARBA" id="ARBA00022737"/>
    </source>
</evidence>
<dbReference type="InterPro" id="IPR007110">
    <property type="entry name" value="Ig-like_dom"/>
</dbReference>
<feature type="domain" description="Protein kinase" evidence="11">
    <location>
        <begin position="414"/>
        <end position="669"/>
    </location>
</feature>
<dbReference type="InterPro" id="IPR036116">
    <property type="entry name" value="FN3_sf"/>
</dbReference>
<evidence type="ECO:0000313" key="15">
    <source>
        <dbReference type="Proteomes" id="UP001209878"/>
    </source>
</evidence>
<dbReference type="CDD" id="cd00096">
    <property type="entry name" value="Ig"/>
    <property type="match status" value="1"/>
</dbReference>
<feature type="binding site" evidence="9">
    <location>
        <position position="443"/>
    </location>
    <ligand>
        <name>ATP</name>
        <dbReference type="ChEBI" id="CHEBI:30616"/>
    </ligand>
</feature>
<feature type="region of interest" description="Disordered" evidence="10">
    <location>
        <begin position="956"/>
        <end position="1070"/>
    </location>
</feature>
<comment type="caution">
    <text evidence="14">The sequence shown here is derived from an EMBL/GenBank/DDBJ whole genome shotgun (WGS) entry which is preliminary data.</text>
</comment>
<keyword evidence="5 9" id="KW-0067">ATP-binding</keyword>
<dbReference type="CDD" id="cd00063">
    <property type="entry name" value="FN3"/>
    <property type="match status" value="2"/>
</dbReference>
<dbReference type="Pfam" id="PF07679">
    <property type="entry name" value="I-set"/>
    <property type="match status" value="4"/>
</dbReference>
<keyword evidence="7" id="KW-0514">Muscle protein</keyword>
<feature type="domain" description="Fibronectin type-III" evidence="13">
    <location>
        <begin position="263"/>
        <end position="358"/>
    </location>
</feature>
<sequence>MGYIIEKKDANYDSWSRVNQVPSPATIFNVANLIEDREYEFRVIAVNEAGESQAASTIRKVKVKDPKAATMPEIVSGLRNCQAVQGKAAKFEVEVGGKPAPSVIWFKGTRELVDGGKYEIIHEGNTHILIVHDVYGEDADEYSAKVVNRAGSRTSRGDLLIRSPPKIKVPPRFQDLSSFEKGEEVIFKIPFTGYPKPKVRWTRDGEELEGSGHYRVETGERHAILTIKAAEKSDDGPYHLQLENDLGMDSAVIKIAINDCPDPPRFLQTENIYHDSVMLSWKPPLNDGGSFITQYIVEKLEPPMNNWIRSCVNRFTFATIEGLSPCKDYQFRVTAENFYGRSEPCEPTNVFKTETVEEGRKRKGLPVEDDTGKRVRGKYTGPKILDYDRFYYDLWSKIKPQPVEIRPGDINDYYEIHEELGSGAFGVVHRATEKSTGRTFVAKFINTPYPADKAIVKGEINIMNSLHHQKLLNLHDAFEDKHEIVLVLEYLSGGELFDRIAAEDYKMNEGEVVDYVRQVCEGLCYMHEHNIVHLDIKPENILCETKKSTNVKMIDFGLAAKLDPEQVVKITTATAEFAAPEVVDHDAVGFYTDMWAVGVLAYILLSGLSPFAGEDSVETMQNVSKCDWDFDSESFKGISEQAKDFIRKLIVKQPQRRLTVHEALEHSWLAGDYDYSQHRIPSSRYNKIRETIRQRYMDWPMPMPAIGRLANFGSLRKARPKDHGIFSTYFDRREAWPRFVRKPHTVVAEEGGVISFKCKVLAATPPTITWYFDGTPLNPSIKYMPKYSGNNYELRICRIKMEDKGEYVVKAENSYGSREEHVFLKVEQAKALPPRRSMSVDYQAAPRRKLFESEFEGYKEPSDKAPSFVFPLRDRFIQEGIGVKLICSVEGKPTPKITWTKDGKELRMGGRYTVTYSLGICSLEIQTCEMADAGRYVCIAENSKGSLETSSKITIDERRASSSRPIGLGDLSPLDTSRYNGGSSYSRTVRRSTYAGPTTSSFFSSSSSSSTPTSRTYTTRRTEKSSSRSSSVKAYSQDDTQTQSLRQSQTMRNTRRASISSQATELHYTRPATYTEHNVWQRSLSSARTELHQSERQSRSTTRHRIRRASLSAAYAQVDYSELPPSATELTFSRRSQRSSTTKHHMVRLPPSSTMLN</sequence>
<dbReference type="FunFam" id="2.60.40.10:FF:000031">
    <property type="entry name" value="Myosin-binding protein C, slow type"/>
    <property type="match status" value="1"/>
</dbReference>
<dbReference type="InterPro" id="IPR003598">
    <property type="entry name" value="Ig_sub2"/>
</dbReference>
<dbReference type="InterPro" id="IPR003961">
    <property type="entry name" value="FN3_dom"/>
</dbReference>
<dbReference type="InterPro" id="IPR000719">
    <property type="entry name" value="Prot_kinase_dom"/>
</dbReference>